<organism evidence="5 6">
    <name type="scientific">Crassostrea virginica</name>
    <name type="common">Eastern oyster</name>
    <dbReference type="NCBI Taxonomy" id="6565"/>
    <lineage>
        <taxon>Eukaryota</taxon>
        <taxon>Metazoa</taxon>
        <taxon>Spiralia</taxon>
        <taxon>Lophotrochozoa</taxon>
        <taxon>Mollusca</taxon>
        <taxon>Bivalvia</taxon>
        <taxon>Autobranchia</taxon>
        <taxon>Pteriomorphia</taxon>
        <taxon>Ostreida</taxon>
        <taxon>Ostreoidea</taxon>
        <taxon>Ostreidae</taxon>
        <taxon>Crassostrea</taxon>
    </lineage>
</organism>
<evidence type="ECO:0000256" key="3">
    <source>
        <dbReference type="SAM" id="SignalP"/>
    </source>
</evidence>
<dbReference type="SUPFAM" id="SSF49842">
    <property type="entry name" value="TNF-like"/>
    <property type="match status" value="1"/>
</dbReference>
<feature type="chain" id="PRO_5034221714" evidence="3">
    <location>
        <begin position="18"/>
        <end position="183"/>
    </location>
</feature>
<protein>
    <submittedName>
        <fullName evidence="6">Complement C1q tumor necrosis factor-related protein 4-like</fullName>
    </submittedName>
</protein>
<comment type="subcellular location">
    <subcellularLocation>
        <location evidence="1">Secreted</location>
    </subcellularLocation>
</comment>
<dbReference type="Gene3D" id="2.60.120.40">
    <property type="match status" value="1"/>
</dbReference>
<evidence type="ECO:0000256" key="2">
    <source>
        <dbReference type="ARBA" id="ARBA00022525"/>
    </source>
</evidence>
<reference evidence="6" key="1">
    <citation type="submission" date="2025-08" db="UniProtKB">
        <authorList>
            <consortium name="RefSeq"/>
        </authorList>
    </citation>
    <scope>IDENTIFICATION</scope>
    <source>
        <tissue evidence="6">Whole sample</tissue>
    </source>
</reference>
<dbReference type="RefSeq" id="XP_022297385.1">
    <property type="nucleotide sequence ID" value="XM_022441677.1"/>
</dbReference>
<keyword evidence="5" id="KW-1185">Reference proteome</keyword>
<dbReference type="GO" id="GO:0005581">
    <property type="term" value="C:collagen trimer"/>
    <property type="evidence" value="ECO:0007669"/>
    <property type="project" value="UniProtKB-KW"/>
</dbReference>
<accession>A0A8B8B1U4</accession>
<sequence length="183" mass="20232">MLAYAFIFAILYGCSDGVWHNSRPDEVAYGHNSQPHADAYGYHGGTIAFTALLSKDTVVGGKAVVKYDRILTNVGGAYSPITGIFTVPYTGIYSISCSLTSSPDNRVHLQITKNGNKLSILYAAETTTPLSGQTLQLLLRRGDKIWIQNRNDWAAKLHDHGSYNLFSGVLIKRMRVRHVHIYS</sequence>
<dbReference type="KEGG" id="cvn:111106835"/>
<feature type="signal peptide" evidence="3">
    <location>
        <begin position="1"/>
        <end position="17"/>
    </location>
</feature>
<dbReference type="PRINTS" id="PR00007">
    <property type="entry name" value="COMPLEMNTC1Q"/>
</dbReference>
<dbReference type="SMART" id="SM00110">
    <property type="entry name" value="C1Q"/>
    <property type="match status" value="1"/>
</dbReference>
<evidence type="ECO:0000256" key="1">
    <source>
        <dbReference type="ARBA" id="ARBA00004613"/>
    </source>
</evidence>
<dbReference type="InterPro" id="IPR050392">
    <property type="entry name" value="Collagen/C1q_domain"/>
</dbReference>
<keyword evidence="3" id="KW-0732">Signal</keyword>
<feature type="domain" description="C1q" evidence="4">
    <location>
        <begin position="42"/>
        <end position="177"/>
    </location>
</feature>
<evidence type="ECO:0000259" key="4">
    <source>
        <dbReference type="PROSITE" id="PS50871"/>
    </source>
</evidence>
<dbReference type="OrthoDB" id="6145438at2759"/>
<gene>
    <name evidence="6" type="primary">LOC111106835</name>
</gene>
<dbReference type="Proteomes" id="UP000694844">
    <property type="component" value="Chromosome 8"/>
</dbReference>
<evidence type="ECO:0000313" key="5">
    <source>
        <dbReference type="Proteomes" id="UP000694844"/>
    </source>
</evidence>
<dbReference type="Pfam" id="PF00386">
    <property type="entry name" value="C1q"/>
    <property type="match status" value="1"/>
</dbReference>
<dbReference type="InterPro" id="IPR001073">
    <property type="entry name" value="C1q_dom"/>
</dbReference>
<dbReference type="AlphaFoldDB" id="A0A8B8B1U4"/>
<dbReference type="PROSITE" id="PS50871">
    <property type="entry name" value="C1Q"/>
    <property type="match status" value="1"/>
</dbReference>
<keyword evidence="2" id="KW-0964">Secreted</keyword>
<proteinExistence type="predicted"/>
<dbReference type="PANTHER" id="PTHR15427">
    <property type="entry name" value="EMILIN ELASTIN MICROFIBRIL INTERFACE-LOCATED PROTEIN ELASTIN MICROFIBRIL INTERFACER"/>
    <property type="match status" value="1"/>
</dbReference>
<dbReference type="PANTHER" id="PTHR15427:SF33">
    <property type="entry name" value="COLLAGEN IV NC1 DOMAIN-CONTAINING PROTEIN"/>
    <property type="match status" value="1"/>
</dbReference>
<dbReference type="GeneID" id="111106835"/>
<evidence type="ECO:0000313" key="6">
    <source>
        <dbReference type="RefSeq" id="XP_022297385.1"/>
    </source>
</evidence>
<dbReference type="InterPro" id="IPR008983">
    <property type="entry name" value="Tumour_necrosis_fac-like_dom"/>
</dbReference>
<name>A0A8B8B1U4_CRAVI</name>